<dbReference type="PROSITE" id="PS50893">
    <property type="entry name" value="ABC_TRANSPORTER_2"/>
    <property type="match status" value="1"/>
</dbReference>
<evidence type="ECO:0000256" key="2">
    <source>
        <dbReference type="ARBA" id="ARBA00022448"/>
    </source>
</evidence>
<dbReference type="PANTHER" id="PTHR43335">
    <property type="entry name" value="ABC TRANSPORTER, ATP-BINDING PROTEIN"/>
    <property type="match status" value="1"/>
</dbReference>
<keyword evidence="3" id="KW-0547">Nucleotide-binding</keyword>
<keyword evidence="7" id="KW-1185">Reference proteome</keyword>
<dbReference type="OrthoDB" id="9804819at2"/>
<comment type="caution">
    <text evidence="6">The sequence shown here is derived from an EMBL/GenBank/DDBJ whole genome shotgun (WGS) entry which is preliminary data.</text>
</comment>
<gene>
    <name evidence="6" type="ORF">ATL39_0834</name>
</gene>
<organism evidence="6 7">
    <name type="scientific">Sinobaca qinghaiensis</name>
    <dbReference type="NCBI Taxonomy" id="342944"/>
    <lineage>
        <taxon>Bacteria</taxon>
        <taxon>Bacillati</taxon>
        <taxon>Bacillota</taxon>
        <taxon>Bacilli</taxon>
        <taxon>Bacillales</taxon>
        <taxon>Sporolactobacillaceae</taxon>
        <taxon>Sinobaca</taxon>
    </lineage>
</organism>
<dbReference type="InterPro" id="IPR017871">
    <property type="entry name" value="ABC_transporter-like_CS"/>
</dbReference>
<dbReference type="GO" id="GO:0016887">
    <property type="term" value="F:ATP hydrolysis activity"/>
    <property type="evidence" value="ECO:0007669"/>
    <property type="project" value="InterPro"/>
</dbReference>
<dbReference type="Pfam" id="PF00005">
    <property type="entry name" value="ABC_tran"/>
    <property type="match status" value="1"/>
</dbReference>
<protein>
    <submittedName>
        <fullName evidence="6">ABC-2 type transport system ATP-binding protein</fullName>
    </submittedName>
</protein>
<sequence>MISVENLSKAMAGTEIIKRITFSLRSHKITALLGMNGAGKTTTLHMLAAIMKPDAGRIVMHDTGRDARTEIGFLPQHPTFHGWMNACEYVTMAGELGGLPRKEAVKRAETVLVQTGLQESAEQRISEFSGGMKQRLGIAQAIIHRPRLLLLDEPMSALDPQGRKDIVLLLAELKKTTTILYSTHILHDAEQIADDILMMNKGEIAAFERLDKLMSGSSNRTFTVHTDVPLDDWGEHLRKRYPEWTIYVNETKAEIEGPSAESAMQAKVMESLIENQITVRSLTAGSQSLDTLFREVMEHV</sequence>
<evidence type="ECO:0000256" key="3">
    <source>
        <dbReference type="ARBA" id="ARBA00022741"/>
    </source>
</evidence>
<dbReference type="SUPFAM" id="SSF52540">
    <property type="entry name" value="P-loop containing nucleoside triphosphate hydrolases"/>
    <property type="match status" value="1"/>
</dbReference>
<dbReference type="AlphaFoldDB" id="A0A419V5A5"/>
<reference evidence="6 7" key="1">
    <citation type="submission" date="2018-09" db="EMBL/GenBank/DDBJ databases">
        <title>Genomic Encyclopedia of Archaeal and Bacterial Type Strains, Phase II (KMG-II): from individual species to whole genera.</title>
        <authorList>
            <person name="Goeker M."/>
        </authorList>
    </citation>
    <scope>NUCLEOTIDE SEQUENCE [LARGE SCALE GENOMIC DNA]</scope>
    <source>
        <strain evidence="6 7">DSM 17008</strain>
    </source>
</reference>
<proteinExistence type="inferred from homology"/>
<comment type="similarity">
    <text evidence="1">Belongs to the ABC transporter superfamily.</text>
</comment>
<dbReference type="Gene3D" id="3.40.50.300">
    <property type="entry name" value="P-loop containing nucleotide triphosphate hydrolases"/>
    <property type="match status" value="1"/>
</dbReference>
<name>A0A419V5A5_9BACL</name>
<dbReference type="GO" id="GO:0005524">
    <property type="term" value="F:ATP binding"/>
    <property type="evidence" value="ECO:0007669"/>
    <property type="project" value="UniProtKB-KW"/>
</dbReference>
<keyword evidence="2" id="KW-0813">Transport</keyword>
<keyword evidence="4 6" id="KW-0067">ATP-binding</keyword>
<dbReference type="InterPro" id="IPR003439">
    <property type="entry name" value="ABC_transporter-like_ATP-bd"/>
</dbReference>
<dbReference type="CDD" id="cd03230">
    <property type="entry name" value="ABC_DR_subfamily_A"/>
    <property type="match status" value="1"/>
</dbReference>
<dbReference type="RefSeq" id="WP_120192041.1">
    <property type="nucleotide sequence ID" value="NZ_RAPK01000007.1"/>
</dbReference>
<evidence type="ECO:0000313" key="7">
    <source>
        <dbReference type="Proteomes" id="UP000285120"/>
    </source>
</evidence>
<dbReference type="PANTHER" id="PTHR43335:SF11">
    <property type="entry name" value="ABC TRANSPORTER RELATED"/>
    <property type="match status" value="1"/>
</dbReference>
<evidence type="ECO:0000256" key="1">
    <source>
        <dbReference type="ARBA" id="ARBA00005417"/>
    </source>
</evidence>
<dbReference type="Proteomes" id="UP000285120">
    <property type="component" value="Unassembled WGS sequence"/>
</dbReference>
<accession>A0A419V5A5</accession>
<evidence type="ECO:0000256" key="4">
    <source>
        <dbReference type="ARBA" id="ARBA00022840"/>
    </source>
</evidence>
<dbReference type="InterPro" id="IPR003593">
    <property type="entry name" value="AAA+_ATPase"/>
</dbReference>
<evidence type="ECO:0000259" key="5">
    <source>
        <dbReference type="PROSITE" id="PS50893"/>
    </source>
</evidence>
<dbReference type="InterPro" id="IPR027417">
    <property type="entry name" value="P-loop_NTPase"/>
</dbReference>
<dbReference type="PROSITE" id="PS00211">
    <property type="entry name" value="ABC_TRANSPORTER_1"/>
    <property type="match status" value="1"/>
</dbReference>
<feature type="domain" description="ABC transporter" evidence="5">
    <location>
        <begin position="2"/>
        <end position="226"/>
    </location>
</feature>
<dbReference type="SMART" id="SM00382">
    <property type="entry name" value="AAA"/>
    <property type="match status" value="1"/>
</dbReference>
<dbReference type="EMBL" id="RAPK01000007">
    <property type="protein sequence ID" value="RKD75138.1"/>
    <property type="molecule type" value="Genomic_DNA"/>
</dbReference>
<evidence type="ECO:0000313" key="6">
    <source>
        <dbReference type="EMBL" id="RKD75138.1"/>
    </source>
</evidence>